<sequence>MGDLIALLDHYATTGSVSGPAPLRALSRQQVLAQLGRATLPEDKETPFPAPAVVIGDEDSGGAFTRGWLDSQITAWQDQKMATKILGTDAQGPETADSQVTDQPAAESDQNQAQPATPTAVTTGEADRDDQGKPNFPKGTRQWEAPGAADERVVIVTSRGITTPSGWVLTGPLPAPQNVPRFVAWHWRKKPSALPQMWFTAEAMERIGIPVEDADPGTVAELVADIFGCKVSWSQSGFFTCRWGPGDDAGGAEGASVANRSVQLVFVPWLPLDPSEARSKDMGVAGIEDTETELPEDEDQAVPILAERIAWVASLGEGLAPASRWSTVGAAFADVVRRRSSIKGVKGCPWPGEIVAAQTDLDPDLHEGRLGAHKARGDTLKVEVDQRAAYLASAIKLNFGYGEPSRVDNPDPDVLNTQEPPFALWRVTTPPANTIDGLDQRLPLPVGYMATDEQRTFWTTTRGAQHLMSPVDQGGAGLTPAELAIDAAWVWPHQARLLRSWAEAIRVRLKAAIAEGRKDREDMLKAMYKAYLGRMQSSKWSPQQYHHHQPAWYAAIQADTRFRAMTYARHIVDTHGWYPVAADVDAWSYWLPPDADLTVLEEPSENNGKYRIKTVELPPAKS</sequence>
<dbReference type="EMBL" id="BCTA01000012">
    <property type="protein sequence ID" value="GAT07643.1"/>
    <property type="molecule type" value="Genomic_DNA"/>
</dbReference>
<name>A0ABQ0KEJ7_MYCNV</name>
<feature type="region of interest" description="Disordered" evidence="1">
    <location>
        <begin position="89"/>
        <end position="150"/>
    </location>
</feature>
<protein>
    <submittedName>
        <fullName evidence="2">Uncharacterized protein</fullName>
    </submittedName>
</protein>
<proteinExistence type="predicted"/>
<evidence type="ECO:0000256" key="1">
    <source>
        <dbReference type="SAM" id="MobiDB-lite"/>
    </source>
</evidence>
<evidence type="ECO:0000313" key="3">
    <source>
        <dbReference type="Proteomes" id="UP000069773"/>
    </source>
</evidence>
<evidence type="ECO:0000313" key="2">
    <source>
        <dbReference type="EMBL" id="GAT07643.1"/>
    </source>
</evidence>
<dbReference type="Proteomes" id="UP000069773">
    <property type="component" value="Unassembled WGS sequence"/>
</dbReference>
<keyword evidence="3" id="KW-1185">Reference proteome</keyword>
<comment type="caution">
    <text evidence="2">The sequence shown here is derived from an EMBL/GenBank/DDBJ whole genome shotgun (WGS) entry which is preliminary data.</text>
</comment>
<reference evidence="2 3" key="1">
    <citation type="journal article" date="2016" name="Genome Announc.">
        <title>Draft Genome Sequences of Five Rapidly Growing Mycobacterium Species, M. thermoresistibile, M. fortuitum subsp. acetamidolyticum, M. canariasense, M. brisbanense, and M. novocastrense.</title>
        <authorList>
            <person name="Katahira K."/>
            <person name="Ogura Y."/>
            <person name="Gotoh Y."/>
            <person name="Hayashi T."/>
        </authorList>
    </citation>
    <scope>NUCLEOTIDE SEQUENCE [LARGE SCALE GENOMIC DNA]</scope>
    <source>
        <strain evidence="2 3">JCM18114</strain>
    </source>
</reference>
<organism evidence="2 3">
    <name type="scientific">Mycolicibacterium novocastrense</name>
    <name type="common">Mycobacterium novocastrense</name>
    <dbReference type="NCBI Taxonomy" id="59813"/>
    <lineage>
        <taxon>Bacteria</taxon>
        <taxon>Bacillati</taxon>
        <taxon>Actinomycetota</taxon>
        <taxon>Actinomycetes</taxon>
        <taxon>Mycobacteriales</taxon>
        <taxon>Mycobacteriaceae</taxon>
        <taxon>Mycolicibacterium</taxon>
    </lineage>
</organism>
<gene>
    <name evidence="2" type="ORF">RMCN_0776</name>
</gene>
<accession>A0ABQ0KEJ7</accession>
<feature type="compositionally biased region" description="Low complexity" evidence="1">
    <location>
        <begin position="112"/>
        <end position="123"/>
    </location>
</feature>